<keyword evidence="5 8" id="KW-1133">Transmembrane helix</keyword>
<feature type="transmembrane region" description="Helical" evidence="8">
    <location>
        <begin position="159"/>
        <end position="183"/>
    </location>
</feature>
<dbReference type="PROSITE" id="PS01219">
    <property type="entry name" value="AMMONIUM_TRANSP"/>
    <property type="match status" value="1"/>
</dbReference>
<comment type="similarity">
    <text evidence="2">Belongs to the ammonia transporter channel (TC 1.A.11.2) family.</text>
</comment>
<feature type="transmembrane region" description="Helical" evidence="8">
    <location>
        <begin position="291"/>
        <end position="311"/>
    </location>
</feature>
<proteinExistence type="inferred from homology"/>
<protein>
    <submittedName>
        <fullName evidence="10">Ammonium transporter</fullName>
    </submittedName>
</protein>
<dbReference type="PATRIC" id="fig|1365248.3.peg.3772"/>
<dbReference type="NCBIfam" id="TIGR03644">
    <property type="entry name" value="marine_trans_1"/>
    <property type="match status" value="1"/>
</dbReference>
<accession>A0A167JEN0</accession>
<dbReference type="InterPro" id="IPR019879">
    <property type="entry name" value="Ammonium_transptr_marine"/>
</dbReference>
<comment type="subcellular location">
    <subcellularLocation>
        <location evidence="1">Membrane</location>
        <topology evidence="1">Multi-pass membrane protein</topology>
    </subcellularLocation>
</comment>
<dbReference type="GO" id="GO:0097272">
    <property type="term" value="P:ammonium homeostasis"/>
    <property type="evidence" value="ECO:0007669"/>
    <property type="project" value="TreeGrafter"/>
</dbReference>
<dbReference type="InterPro" id="IPR029020">
    <property type="entry name" value="Ammonium/urea_transptr"/>
</dbReference>
<keyword evidence="7" id="KW-0924">Ammonia transport</keyword>
<evidence type="ECO:0000256" key="8">
    <source>
        <dbReference type="SAM" id="Phobius"/>
    </source>
</evidence>
<dbReference type="PANTHER" id="PTHR11730:SF62">
    <property type="entry name" value="AMMONIUM TRANSPORTER SLL1017-RELATED"/>
    <property type="match status" value="1"/>
</dbReference>
<keyword evidence="3" id="KW-0813">Transport</keyword>
<evidence type="ECO:0000313" key="11">
    <source>
        <dbReference type="Proteomes" id="UP000076486"/>
    </source>
</evidence>
<feature type="transmembrane region" description="Helical" evidence="8">
    <location>
        <begin position="15"/>
        <end position="40"/>
    </location>
</feature>
<evidence type="ECO:0000256" key="7">
    <source>
        <dbReference type="ARBA" id="ARBA00023177"/>
    </source>
</evidence>
<feature type="transmembrane region" description="Helical" evidence="8">
    <location>
        <begin position="267"/>
        <end position="285"/>
    </location>
</feature>
<dbReference type="EMBL" id="AUYC01000039">
    <property type="protein sequence ID" value="KZN60989.1"/>
    <property type="molecule type" value="Genomic_DNA"/>
</dbReference>
<dbReference type="PANTHER" id="PTHR11730">
    <property type="entry name" value="AMMONIUM TRANSPORTER"/>
    <property type="match status" value="1"/>
</dbReference>
<evidence type="ECO:0000259" key="9">
    <source>
        <dbReference type="Pfam" id="PF00909"/>
    </source>
</evidence>
<dbReference type="InterPro" id="IPR024041">
    <property type="entry name" value="NH4_transpt_AmtB-like_dom"/>
</dbReference>
<reference evidence="10 11" key="1">
    <citation type="submission" date="2013-07" db="EMBL/GenBank/DDBJ databases">
        <title>Comparative Genomic and Metabolomic Analysis of Twelve Strains of Pseudoalteromonas luteoviolacea.</title>
        <authorList>
            <person name="Vynne N.G."/>
            <person name="Mansson M."/>
            <person name="Gram L."/>
        </authorList>
    </citation>
    <scope>NUCLEOTIDE SEQUENCE [LARGE SCALE GENOMIC DNA]</scope>
    <source>
        <strain evidence="10 11">CPMOR-1</strain>
    </source>
</reference>
<feature type="transmembrane region" description="Helical" evidence="8">
    <location>
        <begin position="323"/>
        <end position="342"/>
    </location>
</feature>
<keyword evidence="4 8" id="KW-0812">Transmembrane</keyword>
<feature type="transmembrane region" description="Helical" evidence="8">
    <location>
        <begin position="204"/>
        <end position="221"/>
    </location>
</feature>
<dbReference type="RefSeq" id="WP_063369083.1">
    <property type="nucleotide sequence ID" value="NZ_AUYC01000039.1"/>
</dbReference>
<organism evidence="10 11">
    <name type="scientific">Pseudoalteromonas luteoviolacea CPMOR-1</name>
    <dbReference type="NCBI Taxonomy" id="1365248"/>
    <lineage>
        <taxon>Bacteria</taxon>
        <taxon>Pseudomonadati</taxon>
        <taxon>Pseudomonadota</taxon>
        <taxon>Gammaproteobacteria</taxon>
        <taxon>Alteromonadales</taxon>
        <taxon>Pseudoalteromonadaceae</taxon>
        <taxon>Pseudoalteromonas</taxon>
    </lineage>
</organism>
<feature type="transmembrane region" description="Helical" evidence="8">
    <location>
        <begin position="348"/>
        <end position="373"/>
    </location>
</feature>
<dbReference type="Pfam" id="PF00909">
    <property type="entry name" value="Ammonium_transp"/>
    <property type="match status" value="1"/>
</dbReference>
<sequence length="409" mass="43369">MDNTIIELQFSLNTFYFLISGVLVMWMAAGFAMLEAGLVRSKNTTEILTKNIALYAIACTMYLLIGYNIMYVGNSEGGFVPSFGALIGEASADADHALESDFFFQVVFVATAMSIVSGAVAERMKLWAFLLFTVVLTGLIYPIQGYWSWGAGFLSELGFVDFAGSAIVHGAGAAAALAGVLLLGARKGKYGKHGEIYPIPGSNLPLATLGTFILWMGWFGFNGGSQLFLADKENAIAVSQIMLNTNAAAAAGAISALLVCKIMWKKADLTMILNGALAGLVTITAEPASPTPLLACILGALGGSLVVFSIVTLDKLKIDDPVGAISVHGVCGCLGVMMVPFSNSDANFVSQLIGLVSILGFVFVTSYLVWALLKKTMGIRVTEEEELSGMDQHDCGVDAYPEFVTIRNH</sequence>
<evidence type="ECO:0000256" key="1">
    <source>
        <dbReference type="ARBA" id="ARBA00004141"/>
    </source>
</evidence>
<evidence type="ECO:0000256" key="3">
    <source>
        <dbReference type="ARBA" id="ARBA00022448"/>
    </source>
</evidence>
<evidence type="ECO:0000256" key="6">
    <source>
        <dbReference type="ARBA" id="ARBA00023136"/>
    </source>
</evidence>
<evidence type="ECO:0000256" key="2">
    <source>
        <dbReference type="ARBA" id="ARBA00005887"/>
    </source>
</evidence>
<dbReference type="Gene3D" id="1.10.3430.10">
    <property type="entry name" value="Ammonium transporter AmtB like domains"/>
    <property type="match status" value="1"/>
</dbReference>
<dbReference type="GO" id="GO:0008519">
    <property type="term" value="F:ammonium channel activity"/>
    <property type="evidence" value="ECO:0007669"/>
    <property type="project" value="InterPro"/>
</dbReference>
<dbReference type="AlphaFoldDB" id="A0A167JEN0"/>
<name>A0A167JEN0_9GAMM</name>
<evidence type="ECO:0000256" key="4">
    <source>
        <dbReference type="ARBA" id="ARBA00022692"/>
    </source>
</evidence>
<feature type="transmembrane region" description="Helical" evidence="8">
    <location>
        <begin position="241"/>
        <end position="260"/>
    </location>
</feature>
<feature type="transmembrane region" description="Helical" evidence="8">
    <location>
        <begin position="102"/>
        <end position="120"/>
    </location>
</feature>
<keyword evidence="6 8" id="KW-0472">Membrane</keyword>
<gene>
    <name evidence="10" type="ORF">N473_23425</name>
</gene>
<dbReference type="GO" id="GO:0016020">
    <property type="term" value="C:membrane"/>
    <property type="evidence" value="ECO:0007669"/>
    <property type="project" value="UniProtKB-SubCell"/>
</dbReference>
<evidence type="ECO:0000256" key="5">
    <source>
        <dbReference type="ARBA" id="ARBA00022989"/>
    </source>
</evidence>
<dbReference type="SUPFAM" id="SSF111352">
    <property type="entry name" value="Ammonium transporter"/>
    <property type="match status" value="1"/>
</dbReference>
<feature type="transmembrane region" description="Helical" evidence="8">
    <location>
        <begin position="52"/>
        <end position="73"/>
    </location>
</feature>
<comment type="caution">
    <text evidence="10">The sequence shown here is derived from an EMBL/GenBank/DDBJ whole genome shotgun (WGS) entry which is preliminary data.</text>
</comment>
<dbReference type="Proteomes" id="UP000076486">
    <property type="component" value="Unassembled WGS sequence"/>
</dbReference>
<dbReference type="InterPro" id="IPR018047">
    <property type="entry name" value="Ammonium_transpt_CS"/>
</dbReference>
<feature type="transmembrane region" description="Helical" evidence="8">
    <location>
        <begin position="127"/>
        <end position="147"/>
    </location>
</feature>
<evidence type="ECO:0000313" key="10">
    <source>
        <dbReference type="EMBL" id="KZN60989.1"/>
    </source>
</evidence>
<feature type="domain" description="Ammonium transporter AmtB-like" evidence="9">
    <location>
        <begin position="17"/>
        <end position="400"/>
    </location>
</feature>